<organism evidence="1 2">
    <name type="scientific">Oryza rufipogon</name>
    <name type="common">Brownbeard rice</name>
    <name type="synonym">Asian wild rice</name>
    <dbReference type="NCBI Taxonomy" id="4529"/>
    <lineage>
        <taxon>Eukaryota</taxon>
        <taxon>Viridiplantae</taxon>
        <taxon>Streptophyta</taxon>
        <taxon>Embryophyta</taxon>
        <taxon>Tracheophyta</taxon>
        <taxon>Spermatophyta</taxon>
        <taxon>Magnoliopsida</taxon>
        <taxon>Liliopsida</taxon>
        <taxon>Poales</taxon>
        <taxon>Poaceae</taxon>
        <taxon>BOP clade</taxon>
        <taxon>Oryzoideae</taxon>
        <taxon>Oryzeae</taxon>
        <taxon>Oryzinae</taxon>
        <taxon>Oryza</taxon>
    </lineage>
</organism>
<proteinExistence type="predicted"/>
<dbReference type="AlphaFoldDB" id="A0A0E0PP16"/>
<evidence type="ECO:0000313" key="1">
    <source>
        <dbReference type="EnsemblPlants" id="ORUFI05G21730.1"/>
    </source>
</evidence>
<dbReference type="EnsemblPlants" id="ORUFI05G21730.1">
    <property type="protein sequence ID" value="ORUFI05G21730.1"/>
    <property type="gene ID" value="ORUFI05G21730"/>
</dbReference>
<dbReference type="HOGENOM" id="CLU_1819026_0_0_1"/>
<reference evidence="2" key="1">
    <citation type="submission" date="2013-06" db="EMBL/GenBank/DDBJ databases">
        <authorList>
            <person name="Zhao Q."/>
        </authorList>
    </citation>
    <scope>NUCLEOTIDE SEQUENCE</scope>
    <source>
        <strain evidence="2">cv. W1943</strain>
    </source>
</reference>
<sequence length="142" mass="16237">MRRRASRSGQGEDESLGRCLRWRRNRFKRLFGDSACDVRRPLERLIEEKPEGDNYERGKGLMGVRGFGGDHLHDEALEDLPVGGGVLGDAEEALAGILLHLAHHAVLRPQHLDPRRVQLRRVLAATMRKIKSKHRVNNQERH</sequence>
<protein>
    <submittedName>
        <fullName evidence="1">Uncharacterized protein</fullName>
    </submittedName>
</protein>
<dbReference type="Gramene" id="ORUFI05G21730.1">
    <property type="protein sequence ID" value="ORUFI05G21730.1"/>
    <property type="gene ID" value="ORUFI05G21730"/>
</dbReference>
<accession>A0A0E0PP16</accession>
<keyword evidence="2" id="KW-1185">Reference proteome</keyword>
<dbReference type="Proteomes" id="UP000008022">
    <property type="component" value="Unassembled WGS sequence"/>
</dbReference>
<reference evidence="1" key="2">
    <citation type="submission" date="2015-06" db="UniProtKB">
        <authorList>
            <consortium name="EnsemblPlants"/>
        </authorList>
    </citation>
    <scope>IDENTIFICATION</scope>
</reference>
<name>A0A0E0PP16_ORYRU</name>
<evidence type="ECO:0000313" key="2">
    <source>
        <dbReference type="Proteomes" id="UP000008022"/>
    </source>
</evidence>